<organism evidence="6">
    <name type="scientific">marine sediment metagenome</name>
    <dbReference type="NCBI Taxonomy" id="412755"/>
    <lineage>
        <taxon>unclassified sequences</taxon>
        <taxon>metagenomes</taxon>
        <taxon>ecological metagenomes</taxon>
    </lineage>
</organism>
<dbReference type="InterPro" id="IPR051598">
    <property type="entry name" value="TSUP/Inactive_protease-like"/>
</dbReference>
<dbReference type="GO" id="GO:0016020">
    <property type="term" value="C:membrane"/>
    <property type="evidence" value="ECO:0007669"/>
    <property type="project" value="UniProtKB-SubCell"/>
</dbReference>
<evidence type="ECO:0000256" key="4">
    <source>
        <dbReference type="ARBA" id="ARBA00023136"/>
    </source>
</evidence>
<evidence type="ECO:0000256" key="1">
    <source>
        <dbReference type="ARBA" id="ARBA00004141"/>
    </source>
</evidence>
<keyword evidence="2 5" id="KW-0812">Transmembrane</keyword>
<name>X1K7W9_9ZZZZ</name>
<gene>
    <name evidence="6" type="ORF">S03H2_56221</name>
</gene>
<dbReference type="Pfam" id="PF01925">
    <property type="entry name" value="TauE"/>
    <property type="match status" value="1"/>
</dbReference>
<sequence length="204" mass="21390">MFLELATTIGAVTGAFLIAVMSEAALRIIFGLSLLYAAGMMFLQSRKMERSWAQKPNDAIAERLHLGGYYFDSARNESITYGVSNTPVTFIISYVAGIVSGLLGIGGGGIKVPAMNAVGGVPMKVAVATSNFMIGVTAAASALVYIRNGYCDAFLTAPVVLGTLLGAFIGARLIRHVRGVDLKKIFVAVLLVLGLRMILSGVGV</sequence>
<evidence type="ECO:0008006" key="7">
    <source>
        <dbReference type="Google" id="ProtNLM"/>
    </source>
</evidence>
<feature type="transmembrane region" description="Helical" evidence="5">
    <location>
        <begin position="185"/>
        <end position="203"/>
    </location>
</feature>
<evidence type="ECO:0000256" key="2">
    <source>
        <dbReference type="ARBA" id="ARBA00022692"/>
    </source>
</evidence>
<dbReference type="AlphaFoldDB" id="X1K7W9"/>
<feature type="transmembrane region" description="Helical" evidence="5">
    <location>
        <begin position="153"/>
        <end position="173"/>
    </location>
</feature>
<evidence type="ECO:0000256" key="5">
    <source>
        <dbReference type="SAM" id="Phobius"/>
    </source>
</evidence>
<dbReference type="EMBL" id="BARU01035954">
    <property type="protein sequence ID" value="GAH86344.1"/>
    <property type="molecule type" value="Genomic_DNA"/>
</dbReference>
<evidence type="ECO:0000313" key="6">
    <source>
        <dbReference type="EMBL" id="GAH86344.1"/>
    </source>
</evidence>
<evidence type="ECO:0000256" key="3">
    <source>
        <dbReference type="ARBA" id="ARBA00022989"/>
    </source>
</evidence>
<feature type="transmembrane region" description="Helical" evidence="5">
    <location>
        <begin position="125"/>
        <end position="147"/>
    </location>
</feature>
<accession>X1K7W9</accession>
<reference evidence="6" key="1">
    <citation type="journal article" date="2014" name="Front. Microbiol.">
        <title>High frequency of phylogenetically diverse reductive dehalogenase-homologous genes in deep subseafloor sedimentary metagenomes.</title>
        <authorList>
            <person name="Kawai M."/>
            <person name="Futagami T."/>
            <person name="Toyoda A."/>
            <person name="Takaki Y."/>
            <person name="Nishi S."/>
            <person name="Hori S."/>
            <person name="Arai W."/>
            <person name="Tsubouchi T."/>
            <person name="Morono Y."/>
            <person name="Uchiyama I."/>
            <person name="Ito T."/>
            <person name="Fujiyama A."/>
            <person name="Inagaki F."/>
            <person name="Takami H."/>
        </authorList>
    </citation>
    <scope>NUCLEOTIDE SEQUENCE</scope>
    <source>
        <strain evidence="6">Expedition CK06-06</strain>
    </source>
</reference>
<dbReference type="PANTHER" id="PTHR43701:SF2">
    <property type="entry name" value="MEMBRANE TRANSPORTER PROTEIN YJNA-RELATED"/>
    <property type="match status" value="1"/>
</dbReference>
<keyword evidence="4 5" id="KW-0472">Membrane</keyword>
<comment type="caution">
    <text evidence="6">The sequence shown here is derived from an EMBL/GenBank/DDBJ whole genome shotgun (WGS) entry which is preliminary data.</text>
</comment>
<dbReference type="PANTHER" id="PTHR43701">
    <property type="entry name" value="MEMBRANE TRANSPORTER PROTEIN MJ0441-RELATED"/>
    <property type="match status" value="1"/>
</dbReference>
<comment type="subcellular location">
    <subcellularLocation>
        <location evidence="1">Membrane</location>
        <topology evidence="1">Multi-pass membrane protein</topology>
    </subcellularLocation>
</comment>
<protein>
    <recommendedName>
        <fullName evidence="7">Membrane transporter protein</fullName>
    </recommendedName>
</protein>
<dbReference type="InterPro" id="IPR002781">
    <property type="entry name" value="TM_pro_TauE-like"/>
</dbReference>
<proteinExistence type="predicted"/>
<keyword evidence="3 5" id="KW-1133">Transmembrane helix</keyword>
<feature type="transmembrane region" description="Helical" evidence="5">
    <location>
        <begin position="24"/>
        <end position="43"/>
    </location>
</feature>